<comment type="caution">
    <text evidence="2">The sequence shown here is derived from an EMBL/GenBank/DDBJ whole genome shotgun (WGS) entry which is preliminary data.</text>
</comment>
<feature type="non-terminal residue" evidence="2">
    <location>
        <position position="1"/>
    </location>
</feature>
<accession>X0XGR7</accession>
<gene>
    <name evidence="2" type="ORF">S01H1_60883</name>
</gene>
<sequence length="57" mass="6072">SNKNGYFPAEVINADCTGCCSCAIICPDVVIKVFREEDAAVGKPDQKSKPGLIKEKA</sequence>
<name>X0XGR7_9ZZZZ</name>
<evidence type="ECO:0000259" key="1">
    <source>
        <dbReference type="PROSITE" id="PS51379"/>
    </source>
</evidence>
<organism evidence="2">
    <name type="scientific">marine sediment metagenome</name>
    <dbReference type="NCBI Taxonomy" id="412755"/>
    <lineage>
        <taxon>unclassified sequences</taxon>
        <taxon>metagenomes</taxon>
        <taxon>ecological metagenomes</taxon>
    </lineage>
</organism>
<dbReference type="SUPFAM" id="SSF54862">
    <property type="entry name" value="4Fe-4S ferredoxins"/>
    <property type="match status" value="1"/>
</dbReference>
<protein>
    <recommendedName>
        <fullName evidence="1">4Fe-4S ferredoxin-type domain-containing protein</fullName>
    </recommendedName>
</protein>
<evidence type="ECO:0000313" key="2">
    <source>
        <dbReference type="EMBL" id="GAG24131.1"/>
    </source>
</evidence>
<dbReference type="PROSITE" id="PS51379">
    <property type="entry name" value="4FE4S_FER_2"/>
    <property type="match status" value="1"/>
</dbReference>
<reference evidence="2" key="1">
    <citation type="journal article" date="2014" name="Front. Microbiol.">
        <title>High frequency of phylogenetically diverse reductive dehalogenase-homologous genes in deep subseafloor sedimentary metagenomes.</title>
        <authorList>
            <person name="Kawai M."/>
            <person name="Futagami T."/>
            <person name="Toyoda A."/>
            <person name="Takaki Y."/>
            <person name="Nishi S."/>
            <person name="Hori S."/>
            <person name="Arai W."/>
            <person name="Tsubouchi T."/>
            <person name="Morono Y."/>
            <person name="Uchiyama I."/>
            <person name="Ito T."/>
            <person name="Fujiyama A."/>
            <person name="Inagaki F."/>
            <person name="Takami H."/>
        </authorList>
    </citation>
    <scope>NUCLEOTIDE SEQUENCE</scope>
    <source>
        <strain evidence="2">Expedition CK06-06</strain>
    </source>
</reference>
<dbReference type="InterPro" id="IPR017896">
    <property type="entry name" value="4Fe4S_Fe-S-bd"/>
</dbReference>
<dbReference type="EMBL" id="BARS01039890">
    <property type="protein sequence ID" value="GAG24131.1"/>
    <property type="molecule type" value="Genomic_DNA"/>
</dbReference>
<proteinExistence type="predicted"/>
<dbReference type="AlphaFoldDB" id="X0XGR7"/>
<feature type="domain" description="4Fe-4S ferredoxin-type" evidence="1">
    <location>
        <begin position="8"/>
        <end position="36"/>
    </location>
</feature>